<dbReference type="SUPFAM" id="SSF57850">
    <property type="entry name" value="RING/U-box"/>
    <property type="match status" value="1"/>
</dbReference>
<sequence>MMGNTYVDDIQNAVLLFSNPVWSGADSIPSTIIRNITALSVSRSQPGATSPGPEDVLTRRSRPLINVLQSDIAYSAEINDNITILSSRYAQTNNGVIQGLLYVPDLEARDPCMALESAFVPSTAVRQAHLPPSDYNLIALVPWYNATCTRSYLASAALDPIRALITYRPDNSTDRPPPVEDEVWNLQDRDAWKTTSKFPIYAVSGAVGSSMMTQLSLYSGNVTSVPYGKNISALYNPDADDYVRIWSQIHVATTDSLPTIWIFILICVAALFFIVAGISCLMHYVQHRRRASLQRRVMSGEVNLEAMNIKHVTVPLEHVEKFPLFTYNYEPNPNSLPPSPTTPRAPARAHVRNNSLGIDETITNNPAPAYSEKALPSPSAKSTVTGITAVSTATDYQPACSICSEDYENRVTIIRELPCGHIFHPECIDEFLSSHSSLCPQCKVSMLPHGFCPKVTNSMVRRERAIRKLRGRVIVDDSDVESGRAQPDTWKSSVKRKLFRPSNNAANLVQRVPARQAEGPRPEVRLRMRDLAGEEFHDARSIDGQPKWKRATRTLFPGFL</sequence>
<gene>
    <name evidence="7" type="ORF">FJTKL_13749</name>
</gene>
<dbReference type="EMBL" id="JBAWTH010000007">
    <property type="protein sequence ID" value="KAL2291055.1"/>
    <property type="molecule type" value="Genomic_DNA"/>
</dbReference>
<proteinExistence type="predicted"/>
<dbReference type="InterPro" id="IPR001841">
    <property type="entry name" value="Znf_RING"/>
</dbReference>
<dbReference type="PANTHER" id="PTHR14155">
    <property type="entry name" value="RING FINGER DOMAIN-CONTAINING"/>
    <property type="match status" value="1"/>
</dbReference>
<evidence type="ECO:0000256" key="2">
    <source>
        <dbReference type="ARBA" id="ARBA00022771"/>
    </source>
</evidence>
<dbReference type="InterPro" id="IPR013083">
    <property type="entry name" value="Znf_RING/FYVE/PHD"/>
</dbReference>
<evidence type="ECO:0000313" key="8">
    <source>
        <dbReference type="Proteomes" id="UP001600888"/>
    </source>
</evidence>
<dbReference type="CDD" id="cd16454">
    <property type="entry name" value="RING-H2_PA-TM-RING"/>
    <property type="match status" value="1"/>
</dbReference>
<dbReference type="Proteomes" id="UP001600888">
    <property type="component" value="Unassembled WGS sequence"/>
</dbReference>
<keyword evidence="8" id="KW-1185">Reference proteome</keyword>
<protein>
    <recommendedName>
        <fullName evidence="6">RING-type domain-containing protein</fullName>
    </recommendedName>
</protein>
<keyword evidence="5" id="KW-0812">Transmembrane</keyword>
<evidence type="ECO:0000256" key="4">
    <source>
        <dbReference type="PROSITE-ProRule" id="PRU00175"/>
    </source>
</evidence>
<keyword evidence="3" id="KW-0862">Zinc</keyword>
<evidence type="ECO:0000259" key="6">
    <source>
        <dbReference type="PROSITE" id="PS50089"/>
    </source>
</evidence>
<keyword evidence="5" id="KW-1133">Transmembrane helix</keyword>
<evidence type="ECO:0000256" key="3">
    <source>
        <dbReference type="ARBA" id="ARBA00022833"/>
    </source>
</evidence>
<accession>A0ABR4F966</accession>
<feature type="transmembrane region" description="Helical" evidence="5">
    <location>
        <begin position="260"/>
        <end position="285"/>
    </location>
</feature>
<keyword evidence="5" id="KW-0472">Membrane</keyword>
<name>A0ABR4F966_9PEZI</name>
<dbReference type="Gene3D" id="3.30.40.10">
    <property type="entry name" value="Zinc/RING finger domain, C3HC4 (zinc finger)"/>
    <property type="match status" value="1"/>
</dbReference>
<comment type="caution">
    <text evidence="7">The sequence shown here is derived from an EMBL/GenBank/DDBJ whole genome shotgun (WGS) entry which is preliminary data.</text>
</comment>
<dbReference type="PROSITE" id="PS50089">
    <property type="entry name" value="ZF_RING_2"/>
    <property type="match status" value="1"/>
</dbReference>
<dbReference type="SMART" id="SM00184">
    <property type="entry name" value="RING"/>
    <property type="match status" value="1"/>
</dbReference>
<feature type="domain" description="RING-type" evidence="6">
    <location>
        <begin position="400"/>
        <end position="443"/>
    </location>
</feature>
<dbReference type="Pfam" id="PF13639">
    <property type="entry name" value="zf-RING_2"/>
    <property type="match status" value="1"/>
</dbReference>
<organism evidence="7 8">
    <name type="scientific">Diaporthe vaccinii</name>
    <dbReference type="NCBI Taxonomy" id="105482"/>
    <lineage>
        <taxon>Eukaryota</taxon>
        <taxon>Fungi</taxon>
        <taxon>Dikarya</taxon>
        <taxon>Ascomycota</taxon>
        <taxon>Pezizomycotina</taxon>
        <taxon>Sordariomycetes</taxon>
        <taxon>Sordariomycetidae</taxon>
        <taxon>Diaporthales</taxon>
        <taxon>Diaporthaceae</taxon>
        <taxon>Diaporthe</taxon>
        <taxon>Diaporthe eres species complex</taxon>
    </lineage>
</organism>
<evidence type="ECO:0000313" key="7">
    <source>
        <dbReference type="EMBL" id="KAL2291055.1"/>
    </source>
</evidence>
<reference evidence="7 8" key="1">
    <citation type="submission" date="2024-03" db="EMBL/GenBank/DDBJ databases">
        <title>A high-quality draft genome sequence of Diaporthe vaccinii, a causative agent of upright dieback and viscid rot disease in cranberry plants.</title>
        <authorList>
            <person name="Sarrasin M."/>
            <person name="Lang B.F."/>
            <person name="Burger G."/>
        </authorList>
    </citation>
    <scope>NUCLEOTIDE SEQUENCE [LARGE SCALE GENOMIC DNA]</scope>
    <source>
        <strain evidence="7 8">IS7</strain>
    </source>
</reference>
<dbReference type="PANTHER" id="PTHR14155:SF627">
    <property type="entry name" value="OS06G0192800 PROTEIN"/>
    <property type="match status" value="1"/>
</dbReference>
<keyword evidence="2 4" id="KW-0863">Zinc-finger</keyword>
<evidence type="ECO:0000256" key="1">
    <source>
        <dbReference type="ARBA" id="ARBA00022723"/>
    </source>
</evidence>
<keyword evidence="1" id="KW-0479">Metal-binding</keyword>
<dbReference type="InterPro" id="IPR053238">
    <property type="entry name" value="RING-H2_zinc_finger"/>
</dbReference>
<evidence type="ECO:0000256" key="5">
    <source>
        <dbReference type="SAM" id="Phobius"/>
    </source>
</evidence>